<feature type="region of interest" description="Disordered" evidence="1">
    <location>
        <begin position="245"/>
        <end position="270"/>
    </location>
</feature>
<dbReference type="EMBL" id="CACRXK020009803">
    <property type="protein sequence ID" value="CAB4017992.1"/>
    <property type="molecule type" value="Genomic_DNA"/>
</dbReference>
<evidence type="ECO:0000313" key="3">
    <source>
        <dbReference type="EMBL" id="CAB4036977.1"/>
    </source>
</evidence>
<dbReference type="AlphaFoldDB" id="A0A7D9J0K7"/>
<name>A0A7D9J0K7_PARCT</name>
<accession>A0A7D9J0K7</accession>
<evidence type="ECO:0000313" key="4">
    <source>
        <dbReference type="Proteomes" id="UP001152795"/>
    </source>
</evidence>
<dbReference type="OrthoDB" id="6012109at2759"/>
<proteinExistence type="predicted"/>
<protein>
    <submittedName>
        <fullName evidence="2">Uncharacterized protein</fullName>
    </submittedName>
</protein>
<reference evidence="2" key="1">
    <citation type="submission" date="2020-04" db="EMBL/GenBank/DDBJ databases">
        <authorList>
            <person name="Alioto T."/>
            <person name="Alioto T."/>
            <person name="Gomez Garrido J."/>
        </authorList>
    </citation>
    <scope>NUCLEOTIDE SEQUENCE</scope>
    <source>
        <strain evidence="2">A484AB</strain>
    </source>
</reference>
<dbReference type="EMBL" id="CACRXK020022606">
    <property type="protein sequence ID" value="CAB4036977.1"/>
    <property type="molecule type" value="Genomic_DNA"/>
</dbReference>
<evidence type="ECO:0000313" key="2">
    <source>
        <dbReference type="EMBL" id="CAB4017992.1"/>
    </source>
</evidence>
<gene>
    <name evidence="2" type="ORF">PACLA_8A031880</name>
    <name evidence="3" type="ORF">PACLA_8A046781</name>
</gene>
<sequence length="270" mass="30841">MPACIKIENNGSVVAVIPAFELTRNLEELRNKIDEDELLEGKFTFTGVTYQEEKDTAVEDVVLFDDEHGESSNKKVVKIQVTSAEECEVNDICTGYTAKTPSSSNDEVEKWKSAFRYQSPWEVKRIKIYSDDEVRKARGMRSEYLKFWNKRVKELCRQIPNASRKKITSQVDEEWRKEQNNILSAEASILEKIGGKSPEGLKPGTLHTNMKAIDDARSDLEATEAMLANKDISAVEKQRLIANQKRARSHLKRAQESMRKNLNAKKQKTD</sequence>
<comment type="caution">
    <text evidence="2">The sequence shown here is derived from an EMBL/GenBank/DDBJ whole genome shotgun (WGS) entry which is preliminary data.</text>
</comment>
<dbReference type="Proteomes" id="UP001152795">
    <property type="component" value="Unassembled WGS sequence"/>
</dbReference>
<organism evidence="2 4">
    <name type="scientific">Paramuricea clavata</name>
    <name type="common">Red gorgonian</name>
    <name type="synonym">Violescent sea-whip</name>
    <dbReference type="NCBI Taxonomy" id="317549"/>
    <lineage>
        <taxon>Eukaryota</taxon>
        <taxon>Metazoa</taxon>
        <taxon>Cnidaria</taxon>
        <taxon>Anthozoa</taxon>
        <taxon>Octocorallia</taxon>
        <taxon>Malacalcyonacea</taxon>
        <taxon>Plexauridae</taxon>
        <taxon>Paramuricea</taxon>
    </lineage>
</organism>
<evidence type="ECO:0000256" key="1">
    <source>
        <dbReference type="SAM" id="MobiDB-lite"/>
    </source>
</evidence>
<keyword evidence="4" id="KW-1185">Reference proteome</keyword>